<dbReference type="PANTHER" id="PTHR34580">
    <property type="match status" value="1"/>
</dbReference>
<organism evidence="3 4">
    <name type="scientific">Segatella copri</name>
    <dbReference type="NCBI Taxonomy" id="165179"/>
    <lineage>
        <taxon>Bacteria</taxon>
        <taxon>Pseudomonadati</taxon>
        <taxon>Bacteroidota</taxon>
        <taxon>Bacteroidia</taxon>
        <taxon>Bacteroidales</taxon>
        <taxon>Prevotellaceae</taxon>
        <taxon>Segatella</taxon>
    </lineage>
</organism>
<evidence type="ECO:0000313" key="3">
    <source>
        <dbReference type="EMBL" id="RHK48163.1"/>
    </source>
</evidence>
<evidence type="ECO:0000259" key="1">
    <source>
        <dbReference type="Pfam" id="PF13280"/>
    </source>
</evidence>
<comment type="caution">
    <text evidence="3">The sequence shown here is derived from an EMBL/GenBank/DDBJ whole genome shotgun (WGS) entry which is preliminary data.</text>
</comment>
<accession>A0AA92V7C9</accession>
<sequence length="344" mass="40912">MGVKSLHTSKIIQLVQHIFLLFRYLCTKIIRNKIKQGNMAINQLNKYVWLVETIHRAKKRGGITLKEIQSRWLDSDLSEGTELSRRTFINNIHSIEELFEINIECGSGYRYNIEYGDCFDEGSTRSWMLNAFSLHAMVGNSRKLKERVLLEDMPSGRNFLEDIIKAMRDNHVIFISYYSYNSEKYYEFDIHPYFVKAFKKRWYVVAYSPGTDDIRCYALDRMENVIISDKVFKMPKDLEPAEYFKDCFGIINNKDSEVQKVVLKVDAFQSNYIRNLPLHESQKEMKRTDEYSIFEYHLKPEFDFEQEIFSNMDTMEVLEPQWLREEVSERLRNLAKKYKICPSS</sequence>
<dbReference type="InterPro" id="IPR051534">
    <property type="entry name" value="CBASS_pafABC_assoc_protein"/>
</dbReference>
<evidence type="ECO:0000313" key="4">
    <source>
        <dbReference type="Proteomes" id="UP000284562"/>
    </source>
</evidence>
<name>A0AA92V7C9_9BACT</name>
<proteinExistence type="predicted"/>
<dbReference type="Pfam" id="PF13280">
    <property type="entry name" value="WYL"/>
    <property type="match status" value="1"/>
</dbReference>
<dbReference type="InterPro" id="IPR026881">
    <property type="entry name" value="WYL_dom"/>
</dbReference>
<dbReference type="EMBL" id="QRNN01000032">
    <property type="protein sequence ID" value="RHK48163.1"/>
    <property type="molecule type" value="Genomic_DNA"/>
</dbReference>
<gene>
    <name evidence="3" type="ORF">DW064_08905</name>
</gene>
<dbReference type="AlphaFoldDB" id="A0AA92V7C9"/>
<feature type="domain" description="WYL" evidence="1">
    <location>
        <begin position="159"/>
        <end position="225"/>
    </location>
</feature>
<dbReference type="Pfam" id="PF25583">
    <property type="entry name" value="WCX"/>
    <property type="match status" value="1"/>
</dbReference>
<feature type="domain" description="WCX" evidence="2">
    <location>
        <begin position="258"/>
        <end position="335"/>
    </location>
</feature>
<evidence type="ECO:0000259" key="2">
    <source>
        <dbReference type="Pfam" id="PF25583"/>
    </source>
</evidence>
<reference evidence="3 4" key="1">
    <citation type="submission" date="2018-08" db="EMBL/GenBank/DDBJ databases">
        <title>A genome reference for cultivated species of the human gut microbiota.</title>
        <authorList>
            <person name="Zou Y."/>
            <person name="Xue W."/>
            <person name="Luo G."/>
        </authorList>
    </citation>
    <scope>NUCLEOTIDE SEQUENCE [LARGE SCALE GENOMIC DNA]</scope>
    <source>
        <strain evidence="3 4">AF43-2</strain>
    </source>
</reference>
<dbReference type="PANTHER" id="PTHR34580:SF9">
    <property type="entry name" value="SLL5097 PROTEIN"/>
    <property type="match status" value="1"/>
</dbReference>
<dbReference type="InterPro" id="IPR057727">
    <property type="entry name" value="WCX_dom"/>
</dbReference>
<protein>
    <submittedName>
        <fullName evidence="3">WYL domain-containing protein</fullName>
    </submittedName>
</protein>
<dbReference type="PROSITE" id="PS52050">
    <property type="entry name" value="WYL"/>
    <property type="match status" value="1"/>
</dbReference>
<dbReference type="Proteomes" id="UP000284562">
    <property type="component" value="Unassembled WGS sequence"/>
</dbReference>